<feature type="region of interest" description="Disordered" evidence="1">
    <location>
        <begin position="184"/>
        <end position="223"/>
    </location>
</feature>
<evidence type="ECO:0000313" key="3">
    <source>
        <dbReference type="Proteomes" id="UP000257109"/>
    </source>
</evidence>
<gene>
    <name evidence="2" type="ORF">CR513_07604</name>
</gene>
<keyword evidence="3" id="KW-1185">Reference proteome</keyword>
<evidence type="ECO:0008006" key="4">
    <source>
        <dbReference type="Google" id="ProtNLM"/>
    </source>
</evidence>
<evidence type="ECO:0000313" key="2">
    <source>
        <dbReference type="EMBL" id="RDY08186.1"/>
    </source>
</evidence>
<dbReference type="AlphaFoldDB" id="A0A371HZF8"/>
<comment type="caution">
    <text evidence="2">The sequence shown here is derived from an EMBL/GenBank/DDBJ whole genome shotgun (WGS) entry which is preliminary data.</text>
</comment>
<dbReference type="OrthoDB" id="1731207at2759"/>
<dbReference type="EMBL" id="QJKJ01001326">
    <property type="protein sequence ID" value="RDY08186.1"/>
    <property type="molecule type" value="Genomic_DNA"/>
</dbReference>
<accession>A0A371HZF8</accession>
<dbReference type="Proteomes" id="UP000257109">
    <property type="component" value="Unassembled WGS sequence"/>
</dbReference>
<dbReference type="PANTHER" id="PTHR35046:SF9">
    <property type="entry name" value="RNA-DIRECTED DNA POLYMERASE"/>
    <property type="match status" value="1"/>
</dbReference>
<feature type="non-terminal residue" evidence="2">
    <location>
        <position position="1"/>
    </location>
</feature>
<evidence type="ECO:0000256" key="1">
    <source>
        <dbReference type="SAM" id="MobiDB-lite"/>
    </source>
</evidence>
<reference evidence="2" key="1">
    <citation type="submission" date="2018-05" db="EMBL/GenBank/DDBJ databases">
        <title>Draft genome of Mucuna pruriens seed.</title>
        <authorList>
            <person name="Nnadi N.E."/>
            <person name="Vos R."/>
            <person name="Hasami M.H."/>
            <person name="Devisetty U.K."/>
            <person name="Aguiy J.C."/>
        </authorList>
    </citation>
    <scope>NUCLEOTIDE SEQUENCE [LARGE SCALE GENOMIC DNA]</scope>
    <source>
        <strain evidence="2">JCA_2017</strain>
    </source>
</reference>
<dbReference type="PANTHER" id="PTHR35046">
    <property type="entry name" value="ZINC KNUCKLE (CCHC-TYPE) FAMILY PROTEIN"/>
    <property type="match status" value="1"/>
</dbReference>
<proteinExistence type="predicted"/>
<name>A0A371HZF8_MUCPR</name>
<sequence>MESIALQGPMTGGRLRRLQKGVQKELGLLKGQRGPNYDLGKPKTKSMERSTQGIVGIGREETIMPIEISIGFISTNFIGLFEIFILKNQGDQEESQKDMVGTTREAFKDPLTKGKLKNLEANVQRNMDRSYLRKGKFDNRWKNRKVIYGGNKRKGERDVDLKLFIKAFQEQFKALNAKLDDLEPIPRYRSPTSRQNDEEEEEEYLDGRYNENESRRRGEPRHDNYLGNTKMIIPTFQGKNDPEVYLEWERKVEHVLDCNNYSEEKKVKLAVIKFTVYASIWWDQFVINRRRNGERPIRT</sequence>
<organism evidence="2 3">
    <name type="scientific">Mucuna pruriens</name>
    <name type="common">Velvet bean</name>
    <name type="synonym">Dolichos pruriens</name>
    <dbReference type="NCBI Taxonomy" id="157652"/>
    <lineage>
        <taxon>Eukaryota</taxon>
        <taxon>Viridiplantae</taxon>
        <taxon>Streptophyta</taxon>
        <taxon>Embryophyta</taxon>
        <taxon>Tracheophyta</taxon>
        <taxon>Spermatophyta</taxon>
        <taxon>Magnoliopsida</taxon>
        <taxon>eudicotyledons</taxon>
        <taxon>Gunneridae</taxon>
        <taxon>Pentapetalae</taxon>
        <taxon>rosids</taxon>
        <taxon>fabids</taxon>
        <taxon>Fabales</taxon>
        <taxon>Fabaceae</taxon>
        <taxon>Papilionoideae</taxon>
        <taxon>50 kb inversion clade</taxon>
        <taxon>NPAAA clade</taxon>
        <taxon>indigoferoid/millettioid clade</taxon>
        <taxon>Phaseoleae</taxon>
        <taxon>Mucuna</taxon>
    </lineage>
</organism>
<feature type="compositionally biased region" description="Basic and acidic residues" evidence="1">
    <location>
        <begin position="205"/>
        <end position="223"/>
    </location>
</feature>
<protein>
    <recommendedName>
        <fullName evidence="4">Retrotransposon gag domain-containing protein</fullName>
    </recommendedName>
</protein>